<evidence type="ECO:0000313" key="3">
    <source>
        <dbReference type="Proteomes" id="UP000703038"/>
    </source>
</evidence>
<protein>
    <submittedName>
        <fullName evidence="2">Uncharacterized protein</fullName>
    </submittedName>
</protein>
<feature type="compositionally biased region" description="Basic residues" evidence="1">
    <location>
        <begin position="22"/>
        <end position="33"/>
    </location>
</feature>
<accession>A0ABS2KWZ2</accession>
<dbReference type="EMBL" id="JAFBBK010000001">
    <property type="protein sequence ID" value="MBM7416459.1"/>
    <property type="molecule type" value="Genomic_DNA"/>
</dbReference>
<gene>
    <name evidence="2" type="ORF">JOE42_003192</name>
</gene>
<proteinExistence type="predicted"/>
<organism evidence="2 3">
    <name type="scientific">Rhodococcoides corynebacterioides</name>
    <dbReference type="NCBI Taxonomy" id="53972"/>
    <lineage>
        <taxon>Bacteria</taxon>
        <taxon>Bacillati</taxon>
        <taxon>Actinomycetota</taxon>
        <taxon>Actinomycetes</taxon>
        <taxon>Mycobacteriales</taxon>
        <taxon>Nocardiaceae</taxon>
        <taxon>Rhodococcoides</taxon>
    </lineage>
</organism>
<name>A0ABS2KWZ2_9NOCA</name>
<keyword evidence="3" id="KW-1185">Reference proteome</keyword>
<evidence type="ECO:0000313" key="2">
    <source>
        <dbReference type="EMBL" id="MBM7416459.1"/>
    </source>
</evidence>
<dbReference type="RefSeq" id="WP_239532464.1">
    <property type="nucleotide sequence ID" value="NZ_JAFBBK010000001.1"/>
</dbReference>
<feature type="region of interest" description="Disordered" evidence="1">
    <location>
        <begin position="1"/>
        <end position="52"/>
    </location>
</feature>
<evidence type="ECO:0000256" key="1">
    <source>
        <dbReference type="SAM" id="MobiDB-lite"/>
    </source>
</evidence>
<comment type="caution">
    <text evidence="2">The sequence shown here is derived from an EMBL/GenBank/DDBJ whole genome shotgun (WGS) entry which is preliminary data.</text>
</comment>
<sequence>MNHDNFPFGEHPFGRGDAPRRGGPHGHGRGRGGKRGERVGRPGGWQQKDVPDAGDAEQWFLGRLPDDWFDGTATVEVDREEIVVIGELNAPESDAGVEGRIARFRESTRDDRMRIADEAEARYGRKVAWGVTIDGDTTLFTHLAVPVMTRLRQPERKVLDTLVDAGVARSRADALAWAVRLTGDHIDPWLAELREAMAKVDDLRAQGPDVRNTSTQDDETD</sequence>
<reference evidence="2 3" key="1">
    <citation type="submission" date="2021-01" db="EMBL/GenBank/DDBJ databases">
        <title>Genomics of switchgrass bacterial isolates.</title>
        <authorList>
            <person name="Shade A."/>
        </authorList>
    </citation>
    <scope>NUCLEOTIDE SEQUENCE [LARGE SCALE GENOMIC DNA]</scope>
    <source>
        <strain evidence="2 3">PvP111</strain>
    </source>
</reference>
<dbReference type="Proteomes" id="UP000703038">
    <property type="component" value="Unassembled WGS sequence"/>
</dbReference>